<dbReference type="OrthoDB" id="6101901at2759"/>
<keyword evidence="3" id="KW-1185">Reference proteome</keyword>
<dbReference type="AlphaFoldDB" id="A0A8J2K6U4"/>
<evidence type="ECO:0000256" key="1">
    <source>
        <dbReference type="SAM" id="Phobius"/>
    </source>
</evidence>
<keyword evidence="1" id="KW-1133">Transmembrane helix</keyword>
<dbReference type="EMBL" id="CAJVCH010197314">
    <property type="protein sequence ID" value="CAG7730629.1"/>
    <property type="molecule type" value="Genomic_DNA"/>
</dbReference>
<proteinExistence type="predicted"/>
<organism evidence="2 3">
    <name type="scientific">Allacma fusca</name>
    <dbReference type="NCBI Taxonomy" id="39272"/>
    <lineage>
        <taxon>Eukaryota</taxon>
        <taxon>Metazoa</taxon>
        <taxon>Ecdysozoa</taxon>
        <taxon>Arthropoda</taxon>
        <taxon>Hexapoda</taxon>
        <taxon>Collembola</taxon>
        <taxon>Symphypleona</taxon>
        <taxon>Sminthuridae</taxon>
        <taxon>Allacma</taxon>
    </lineage>
</organism>
<name>A0A8J2K6U4_9HEXA</name>
<reference evidence="2" key="1">
    <citation type="submission" date="2021-06" db="EMBL/GenBank/DDBJ databases">
        <authorList>
            <person name="Hodson N. C."/>
            <person name="Mongue J. A."/>
            <person name="Jaron S. K."/>
        </authorList>
    </citation>
    <scope>NUCLEOTIDE SEQUENCE</scope>
</reference>
<comment type="caution">
    <text evidence="2">The sequence shown here is derived from an EMBL/GenBank/DDBJ whole genome shotgun (WGS) entry which is preliminary data.</text>
</comment>
<sequence>MTFIELITKEQLQRYDCNACLIMSKGICYVVLMTWAIAVMLASASTTGGRASYPRTNRGFKNAQLSTARGFGKRDRDAVIGNVQPQQMQQPLQILEEIFSSNARS</sequence>
<keyword evidence="1" id="KW-0812">Transmembrane</keyword>
<keyword evidence="1" id="KW-0472">Membrane</keyword>
<accession>A0A8J2K6U4</accession>
<feature type="non-terminal residue" evidence="2">
    <location>
        <position position="1"/>
    </location>
</feature>
<evidence type="ECO:0000313" key="2">
    <source>
        <dbReference type="EMBL" id="CAG7730629.1"/>
    </source>
</evidence>
<evidence type="ECO:0000313" key="3">
    <source>
        <dbReference type="Proteomes" id="UP000708208"/>
    </source>
</evidence>
<feature type="transmembrane region" description="Helical" evidence="1">
    <location>
        <begin position="21"/>
        <end position="42"/>
    </location>
</feature>
<gene>
    <name evidence="2" type="ORF">AFUS01_LOCUS19255</name>
</gene>
<protein>
    <submittedName>
        <fullName evidence="2">Uncharacterized protein</fullName>
    </submittedName>
</protein>
<dbReference type="Proteomes" id="UP000708208">
    <property type="component" value="Unassembled WGS sequence"/>
</dbReference>